<sequence length="185" mass="20120">MARLSAADKWPTDIRALVGKLRGQGATIDQIRAKLQELDVSVPRSTLGREIKELDEVIADIRRAREIAEAIGTRIDEGSASSTARANVEILQALTQRLLFAARGEGGEIAIEAKDAKAYSEVLRNLASASKVDLDREIKWRDELRAKVDAALKAAEADASKGGGKPVDLKEALVRVRQEVYGIFS</sequence>
<dbReference type="EMBL" id="QYUL01000001">
    <property type="protein sequence ID" value="RJF84863.1"/>
    <property type="molecule type" value="Genomic_DNA"/>
</dbReference>
<comment type="caution">
    <text evidence="1">The sequence shown here is derived from an EMBL/GenBank/DDBJ whole genome shotgun (WGS) entry which is preliminary data.</text>
</comment>
<evidence type="ECO:0000313" key="2">
    <source>
        <dbReference type="Proteomes" id="UP000283458"/>
    </source>
</evidence>
<dbReference type="AlphaFoldDB" id="A0A418W4A4"/>
<proteinExistence type="predicted"/>
<dbReference type="Pfam" id="PF11985">
    <property type="entry name" value="Phage_Mu_Gp27"/>
    <property type="match status" value="1"/>
</dbReference>
<reference evidence="1 2" key="1">
    <citation type="submission" date="2018-09" db="EMBL/GenBank/DDBJ databases">
        <authorList>
            <person name="Zhu H."/>
        </authorList>
    </citation>
    <scope>NUCLEOTIDE SEQUENCE [LARGE SCALE GENOMIC DNA]</scope>
    <source>
        <strain evidence="1 2">K2W22B-5</strain>
    </source>
</reference>
<dbReference type="InterPro" id="IPR021874">
    <property type="entry name" value="Phage_Mu_Gp27"/>
</dbReference>
<accession>A0A418W4A4</accession>
<name>A0A418W4A4_9PROT</name>
<evidence type="ECO:0000313" key="1">
    <source>
        <dbReference type="EMBL" id="RJF84863.1"/>
    </source>
</evidence>
<organism evidence="1 2">
    <name type="scientific">Azospirillum cavernae</name>
    <dbReference type="NCBI Taxonomy" id="2320860"/>
    <lineage>
        <taxon>Bacteria</taxon>
        <taxon>Pseudomonadati</taxon>
        <taxon>Pseudomonadota</taxon>
        <taxon>Alphaproteobacteria</taxon>
        <taxon>Rhodospirillales</taxon>
        <taxon>Azospirillaceae</taxon>
        <taxon>Azospirillum</taxon>
    </lineage>
</organism>
<keyword evidence="2" id="KW-1185">Reference proteome</keyword>
<dbReference type="OrthoDB" id="7210668at2"/>
<dbReference type="Proteomes" id="UP000283458">
    <property type="component" value="Unassembled WGS sequence"/>
</dbReference>
<gene>
    <name evidence="1" type="ORF">D3877_10315</name>
</gene>
<dbReference type="RefSeq" id="WP_119830496.1">
    <property type="nucleotide sequence ID" value="NZ_QYUL01000001.1"/>
</dbReference>
<protein>
    <submittedName>
        <fullName evidence="1">DUF3486 family protein</fullName>
    </submittedName>
</protein>